<gene>
    <name evidence="3" type="ordered locus">PMT9312_1058</name>
</gene>
<dbReference type="STRING" id="74546.PMT9312_1058"/>
<evidence type="ECO:0000313" key="4">
    <source>
        <dbReference type="Proteomes" id="UP000002715"/>
    </source>
</evidence>
<dbReference type="Gene3D" id="3.40.50.1820">
    <property type="entry name" value="alpha/beta hydrolase"/>
    <property type="match status" value="1"/>
</dbReference>
<evidence type="ECO:0000259" key="2">
    <source>
        <dbReference type="Pfam" id="PF12146"/>
    </source>
</evidence>
<dbReference type="InterPro" id="IPR022742">
    <property type="entry name" value="Hydrolase_4"/>
</dbReference>
<dbReference type="Pfam" id="PF12146">
    <property type="entry name" value="Hydrolase_4"/>
    <property type="match status" value="1"/>
</dbReference>
<dbReference type="ESTHER" id="prom9-q31ah8">
    <property type="family name" value="Duf_1400"/>
</dbReference>
<dbReference type="SUPFAM" id="SSF53474">
    <property type="entry name" value="alpha/beta-Hydrolases"/>
    <property type="match status" value="1"/>
</dbReference>
<proteinExistence type="predicted"/>
<dbReference type="InterPro" id="IPR029058">
    <property type="entry name" value="AB_hydrolase_fold"/>
</dbReference>
<dbReference type="HOGENOM" id="CLU_517527_0_0_3"/>
<accession>Q31AH8</accession>
<dbReference type="eggNOG" id="COG4188">
    <property type="taxonomic scope" value="Bacteria"/>
</dbReference>
<dbReference type="RefSeq" id="WP_011376608.1">
    <property type="nucleotide sequence ID" value="NC_007577.1"/>
</dbReference>
<protein>
    <recommendedName>
        <fullName evidence="5">DUF1400 domain-containing protein</fullName>
    </recommendedName>
</protein>
<feature type="domain" description="DUF1400" evidence="1">
    <location>
        <begin position="22"/>
        <end position="147"/>
    </location>
</feature>
<evidence type="ECO:0000259" key="1">
    <source>
        <dbReference type="Pfam" id="PF07176"/>
    </source>
</evidence>
<feature type="domain" description="Serine aminopeptidase S33" evidence="2">
    <location>
        <begin position="224"/>
        <end position="330"/>
    </location>
</feature>
<organism evidence="3 4">
    <name type="scientific">Prochlorococcus marinus (strain MIT 9312)</name>
    <dbReference type="NCBI Taxonomy" id="74546"/>
    <lineage>
        <taxon>Bacteria</taxon>
        <taxon>Bacillati</taxon>
        <taxon>Cyanobacteriota</taxon>
        <taxon>Cyanophyceae</taxon>
        <taxon>Synechococcales</taxon>
        <taxon>Prochlorococcaceae</taxon>
        <taxon>Prochlorococcus</taxon>
    </lineage>
</organism>
<dbReference type="KEGG" id="pmi:PMT9312_1058"/>
<dbReference type="InterPro" id="IPR010802">
    <property type="entry name" value="DUF1400"/>
</dbReference>
<dbReference type="OrthoDB" id="422423at2"/>
<dbReference type="EMBL" id="CP000111">
    <property type="protein sequence ID" value="ABB50117.1"/>
    <property type="molecule type" value="Genomic_DNA"/>
</dbReference>
<dbReference type="Proteomes" id="UP000002715">
    <property type="component" value="Chromosome"/>
</dbReference>
<evidence type="ECO:0000313" key="3">
    <source>
        <dbReference type="EMBL" id="ABB50117.1"/>
    </source>
</evidence>
<dbReference type="Pfam" id="PF07176">
    <property type="entry name" value="DUF1400"/>
    <property type="match status" value="1"/>
</dbReference>
<name>Q31AH8_PROM9</name>
<dbReference type="AlphaFoldDB" id="Q31AH8"/>
<reference evidence="4" key="1">
    <citation type="submission" date="2005-07" db="EMBL/GenBank/DDBJ databases">
        <title>Complete sequence of Prochlorococcus marinus str. MIT 9312.</title>
        <authorList>
            <consortium name="US DOE Joint Genome Institute"/>
            <person name="Copeland A."/>
            <person name="Lucas S."/>
            <person name="Lapidus A."/>
            <person name="Barry K."/>
            <person name="Detter J.C."/>
            <person name="Glavina T."/>
            <person name="Hammon N."/>
            <person name="Israni S."/>
            <person name="Pitluck S."/>
            <person name="Thiel J."/>
            <person name="Schmutz J."/>
            <person name="Larimer F."/>
            <person name="Land M."/>
            <person name="Kyrpides N."/>
            <person name="Lykidis A."/>
            <person name="Richardson P."/>
        </authorList>
    </citation>
    <scope>NUCLEOTIDE SEQUENCE [LARGE SCALE GENOMIC DNA]</scope>
    <source>
        <strain evidence="4">MIT 9312</strain>
    </source>
</reference>
<evidence type="ECO:0008006" key="5">
    <source>
        <dbReference type="Google" id="ProtNLM"/>
    </source>
</evidence>
<sequence>MKYIFLIFIGIFGLFFNNGSKAAEKINIKFEEMKIPLTIEQLSKLEKYKEDSTELINWLKNNGFIKVFELSKFLEFPIFKEEGINRKLLRSWIGRKILTELSKTITVPNDKNGVEIYNTIENLLEDKKEVSTLDIIKALPSEEIYLDIDNLILIITSWKNELAMQQDLISKLNNLERTTKEALKNAENKSNPNLIKINKKIYAPHRVKALEIELWKNYKTNDDKELIIFMPGLGGEINNFEWIGNELTKRGWPIAFIDHKGSNLKAFVEVLEGNEAIPGGVDFFLYRIKDLDAVLKAHQNGAFGLPNDSYILMGHSLGALIALLYEGNKPNYQLKERCNSSLTDFAVTNLSKLLQCQLSEITFSEKNNANKASAIIGFNSFGSLVWPKVNSSGIEIPTLLIGGTYDLITPLMNEQLRVFSALNNPSNRFLIIEGASHFSPIRINNNYIENNDVFKISESFIGSDPISVQDLSSKFIVEFIKNIKDQEVPTVIKNQKDLGLDFHLLDLETIKELLKN</sequence>